<organism evidence="1 2">
    <name type="scientific">Lipomyces kononenkoae</name>
    <name type="common">Yeast</name>
    <dbReference type="NCBI Taxonomy" id="34357"/>
    <lineage>
        <taxon>Eukaryota</taxon>
        <taxon>Fungi</taxon>
        <taxon>Dikarya</taxon>
        <taxon>Ascomycota</taxon>
        <taxon>Saccharomycotina</taxon>
        <taxon>Lipomycetes</taxon>
        <taxon>Lipomycetales</taxon>
        <taxon>Lipomycetaceae</taxon>
        <taxon>Lipomyces</taxon>
    </lineage>
</organism>
<dbReference type="Proteomes" id="UP001433508">
    <property type="component" value="Unassembled WGS sequence"/>
</dbReference>
<accession>A0ACC3SSR3</accession>
<dbReference type="EMBL" id="MU971509">
    <property type="protein sequence ID" value="KAK9234149.1"/>
    <property type="molecule type" value="Genomic_DNA"/>
</dbReference>
<proteinExistence type="predicted"/>
<reference evidence="2" key="1">
    <citation type="journal article" date="2024" name="Front. Bioeng. Biotechnol.">
        <title>Genome-scale model development and genomic sequencing of the oleaginous clade Lipomyces.</title>
        <authorList>
            <person name="Czajka J.J."/>
            <person name="Han Y."/>
            <person name="Kim J."/>
            <person name="Mondo S.J."/>
            <person name="Hofstad B.A."/>
            <person name="Robles A."/>
            <person name="Haridas S."/>
            <person name="Riley R."/>
            <person name="LaButti K."/>
            <person name="Pangilinan J."/>
            <person name="Andreopoulos W."/>
            <person name="Lipzen A."/>
            <person name="Yan J."/>
            <person name="Wang M."/>
            <person name="Ng V."/>
            <person name="Grigoriev I.V."/>
            <person name="Spatafora J.W."/>
            <person name="Magnuson J.K."/>
            <person name="Baker S.E."/>
            <person name="Pomraning K.R."/>
        </authorList>
    </citation>
    <scope>NUCLEOTIDE SEQUENCE [LARGE SCALE GENOMIC DNA]</scope>
    <source>
        <strain evidence="2">CBS 7786</strain>
    </source>
</reference>
<gene>
    <name evidence="1" type="ORF">V1525DRAFT_78860</name>
</gene>
<evidence type="ECO:0000313" key="2">
    <source>
        <dbReference type="Proteomes" id="UP001433508"/>
    </source>
</evidence>
<protein>
    <submittedName>
        <fullName evidence="1">Bacterial alpha-L-rhamnosidase-domain-containing protein</fullName>
    </submittedName>
</protein>
<sequence length="917" mass="102967">MSLPRPAPVVFEHHHNGFGIGCATPRLSWKFLYSDDTVPGWNQTGYDIEITPSRTKQTIIYHVVSNQSVLVPWPHCPLRSRDSAVVRVRAFRTPLESGPNEDKGTLWSEPVTVEVGLLERGDWTAQFITSMVRSEHNGPLQPLRFRKSFRLPMNKGHFNNARLYITALGVFDVYINGQLASDECMAPGWTSYKHRISYRVVDVSTLLVESQQNVIAVEVGEGWYAGRLGFNGGKRYWYGQDIAILVQLEVNFIDESKWTLISDDSWNCVPSAVQTSEIYDGEVYDHSLENSSWNCANADPDFEELPASTRILSWPNSQLVLPDAPPVRITERRLPEKIFHDNSGNMIIDFGQNLVGKLLVKSVNLDHGHQLSFTHAEVLEQGQLGTRPLRNAQCKDVIIGSGRKIENWTPKFTFHGFRYVQVNGWPAALMPTKDDIVALVMHSDMKRRGYFKCSNVHINKLHENVVWSMKGNFLSIPTDCPQRDERLGWTGDLQVFCPTASFLYDTVGFLRNWLEDVAAEQLEDGKSGIPPLVVPDVLPPNWPHMPQAVWDDVTVLTPRVLWLYSADKALLERQFASMQAWMDCGVDRARDGLWNTDRWQLADWLDPSAPPDDPSYGRTDSILVANAYLVHVTEIFSHICEILGEDDLFAKYARDAAYLKSRFQYKYITPGGNLMSNSQTSLSLAIEFGLYSNHEHRKVAAESLSRLVRSSRFHISTGFAGTPVITHALTAVGQSQLAYRMLLEKTCPSWLYPITMGATTIWERWDSMLSNGSINPGKMTSFNHYALGSVADWLHTTVGGISPLEPGWKVIKVRPIPGGNLTSAEVRFDGPYGLVKCSWHWKPDNGMFQMKLTVPPNSTAAVTLPSELNRGDSNDAEPSRVVGPGISRFSCCFIASEWPPKALVAANQMLPDNDIAE</sequence>
<name>A0ACC3SSR3_LIPKO</name>
<comment type="caution">
    <text evidence="1">The sequence shown here is derived from an EMBL/GenBank/DDBJ whole genome shotgun (WGS) entry which is preliminary data.</text>
</comment>
<evidence type="ECO:0000313" key="1">
    <source>
        <dbReference type="EMBL" id="KAK9234149.1"/>
    </source>
</evidence>
<keyword evidence="2" id="KW-1185">Reference proteome</keyword>